<dbReference type="GO" id="GO:0004519">
    <property type="term" value="F:endonuclease activity"/>
    <property type="evidence" value="ECO:0007669"/>
    <property type="project" value="InterPro"/>
</dbReference>
<dbReference type="Pfam" id="PF14436">
    <property type="entry name" value="EndoU_bacteria"/>
    <property type="match status" value="1"/>
</dbReference>
<evidence type="ECO:0000313" key="4">
    <source>
        <dbReference type="Proteomes" id="UP000320888"/>
    </source>
</evidence>
<proteinExistence type="predicted"/>
<protein>
    <recommendedName>
        <fullName evidence="2">Bacterial EndoU nuclease domain-containing protein</fullName>
    </recommendedName>
</protein>
<dbReference type="EMBL" id="VKLS01000022">
    <property type="protein sequence ID" value="TSB43520.1"/>
    <property type="molecule type" value="Genomic_DNA"/>
</dbReference>
<evidence type="ECO:0000256" key="1">
    <source>
        <dbReference type="SAM" id="MobiDB-lite"/>
    </source>
</evidence>
<accession>A0A553ZPX6</accession>
<dbReference type="InterPro" id="IPR029501">
    <property type="entry name" value="EndoU_bac"/>
</dbReference>
<organism evidence="3 4">
    <name type="scientific">Streptomyces benahoarensis</name>
    <dbReference type="NCBI Taxonomy" id="2595054"/>
    <lineage>
        <taxon>Bacteria</taxon>
        <taxon>Bacillati</taxon>
        <taxon>Actinomycetota</taxon>
        <taxon>Actinomycetes</taxon>
        <taxon>Kitasatosporales</taxon>
        <taxon>Streptomycetaceae</taxon>
        <taxon>Streptomyces</taxon>
    </lineage>
</organism>
<evidence type="ECO:0000259" key="2">
    <source>
        <dbReference type="Pfam" id="PF14436"/>
    </source>
</evidence>
<reference evidence="3 4" key="1">
    <citation type="submission" date="2019-07" db="EMBL/GenBank/DDBJ databases">
        <title>Draft genome for Streptomyces benahoarensis MZ03-48.</title>
        <authorList>
            <person name="Gonzalez-Pimentel J.L."/>
        </authorList>
    </citation>
    <scope>NUCLEOTIDE SEQUENCE [LARGE SCALE GENOMIC DNA]</scope>
    <source>
        <strain evidence="3 4">MZ03-48</strain>
    </source>
</reference>
<name>A0A553ZPX6_9ACTN</name>
<evidence type="ECO:0000313" key="3">
    <source>
        <dbReference type="EMBL" id="TSB43520.1"/>
    </source>
</evidence>
<feature type="compositionally biased region" description="Pro residues" evidence="1">
    <location>
        <begin position="1"/>
        <end position="12"/>
    </location>
</feature>
<feature type="domain" description="Bacterial EndoU nuclease" evidence="2">
    <location>
        <begin position="143"/>
        <end position="228"/>
    </location>
</feature>
<dbReference type="OrthoDB" id="4554968at2"/>
<comment type="caution">
    <text evidence="3">The sequence shown here is derived from an EMBL/GenBank/DDBJ whole genome shotgun (WGS) entry which is preliminary data.</text>
</comment>
<gene>
    <name evidence="3" type="ORF">FNZ23_04100</name>
</gene>
<feature type="region of interest" description="Disordered" evidence="1">
    <location>
        <begin position="1"/>
        <end position="55"/>
    </location>
</feature>
<feature type="compositionally biased region" description="Basic residues" evidence="1">
    <location>
        <begin position="31"/>
        <end position="49"/>
    </location>
</feature>
<sequence length="229" mass="24878">MRLPARRPPTGRPGPAVRPRTSAATCPHVWPRPRRRRDLGRQRSRHASRRCALGAGHGADRRLEVPQAAPAFAVLGRARDPGRDGHRPVAGRHLPHRRRLHPLRAAVGRPGHRPGRGVERRERGGVGRELLGDGAQHILDGHAYPGLPGKAVFPKGWSDDDILDAVADVAASPNSTRVWKTGSANYAEKTLRTRKGDPAVQEITGEVLGVGIEVRYEPLTGGVLTTFPK</sequence>
<dbReference type="Proteomes" id="UP000320888">
    <property type="component" value="Unassembled WGS sequence"/>
</dbReference>
<keyword evidence="4" id="KW-1185">Reference proteome</keyword>
<dbReference type="AlphaFoldDB" id="A0A553ZPX6"/>